<evidence type="ECO:0008006" key="4">
    <source>
        <dbReference type="Google" id="ProtNLM"/>
    </source>
</evidence>
<accession>A0ABV9MRT0</accession>
<keyword evidence="1" id="KW-0732">Signal</keyword>
<evidence type="ECO:0000256" key="1">
    <source>
        <dbReference type="SAM" id="SignalP"/>
    </source>
</evidence>
<reference evidence="3" key="1">
    <citation type="journal article" date="2019" name="Int. J. Syst. Evol. Microbiol.">
        <title>The Global Catalogue of Microorganisms (GCM) 10K type strain sequencing project: providing services to taxonomists for standard genome sequencing and annotation.</title>
        <authorList>
            <consortium name="The Broad Institute Genomics Platform"/>
            <consortium name="The Broad Institute Genome Sequencing Center for Infectious Disease"/>
            <person name="Wu L."/>
            <person name="Ma J."/>
        </authorList>
    </citation>
    <scope>NUCLEOTIDE SEQUENCE [LARGE SCALE GENOMIC DNA]</scope>
    <source>
        <strain evidence="3">CGMCC 1.12849</strain>
    </source>
</reference>
<evidence type="ECO:0000313" key="3">
    <source>
        <dbReference type="Proteomes" id="UP001595884"/>
    </source>
</evidence>
<dbReference type="Gene3D" id="3.40.390.10">
    <property type="entry name" value="Collagenase (Catalytic Domain)"/>
    <property type="match status" value="1"/>
</dbReference>
<feature type="chain" id="PRO_5047264426" description="Peptidase M10 metallopeptidase domain-containing protein" evidence="1">
    <location>
        <begin position="28"/>
        <end position="178"/>
    </location>
</feature>
<dbReference type="Proteomes" id="UP001595884">
    <property type="component" value="Unassembled WGS sequence"/>
</dbReference>
<dbReference type="InterPro" id="IPR024079">
    <property type="entry name" value="MetalloPept_cat_dom_sf"/>
</dbReference>
<sequence>MGRKLKLLIAALASMLLVLTSVPAANATYFSGGMYTTKFSVRYVGANSTMSSLFDQSRGNWNSAGVGAGISKNLSSAHAMRAGSYTNEWYGLYSSTGNRALKTTKFNVYVNTRTLYRDMPNKVSTTWYLSTGTHELGHALSLADNPSTSSASLMKHSRNRSTIYKPQTYDKNEVKRIY</sequence>
<comment type="caution">
    <text evidence="2">The sequence shown here is derived from an EMBL/GenBank/DDBJ whole genome shotgun (WGS) entry which is preliminary data.</text>
</comment>
<protein>
    <recommendedName>
        <fullName evidence="4">Peptidase M10 metallopeptidase domain-containing protein</fullName>
    </recommendedName>
</protein>
<name>A0ABV9MRT0_9MICC</name>
<dbReference type="SUPFAM" id="SSF55486">
    <property type="entry name" value="Metalloproteases ('zincins'), catalytic domain"/>
    <property type="match status" value="1"/>
</dbReference>
<evidence type="ECO:0000313" key="2">
    <source>
        <dbReference type="EMBL" id="MFC4718020.1"/>
    </source>
</evidence>
<dbReference type="EMBL" id="JBHSHE010000090">
    <property type="protein sequence ID" value="MFC4718020.1"/>
    <property type="molecule type" value="Genomic_DNA"/>
</dbReference>
<proteinExistence type="predicted"/>
<keyword evidence="3" id="KW-1185">Reference proteome</keyword>
<feature type="signal peptide" evidence="1">
    <location>
        <begin position="1"/>
        <end position="27"/>
    </location>
</feature>
<organism evidence="2 3">
    <name type="scientific">Glutamicibacter bergerei</name>
    <dbReference type="NCBI Taxonomy" id="256702"/>
    <lineage>
        <taxon>Bacteria</taxon>
        <taxon>Bacillati</taxon>
        <taxon>Actinomycetota</taxon>
        <taxon>Actinomycetes</taxon>
        <taxon>Micrococcales</taxon>
        <taxon>Micrococcaceae</taxon>
        <taxon>Glutamicibacter</taxon>
    </lineage>
</organism>
<gene>
    <name evidence="2" type="ORF">ACFO7V_18015</name>
</gene>